<evidence type="ECO:0000256" key="2">
    <source>
        <dbReference type="ARBA" id="ARBA00022963"/>
    </source>
</evidence>
<dbReference type="EMBL" id="BAABHA010000015">
    <property type="protein sequence ID" value="GAA4391528.1"/>
    <property type="molecule type" value="Genomic_DNA"/>
</dbReference>
<keyword evidence="3 4" id="KW-0443">Lipid metabolism</keyword>
<proteinExistence type="predicted"/>
<dbReference type="CDD" id="cd07205">
    <property type="entry name" value="Pat_PNPLA6_PNPLA7_NTE1_like"/>
    <property type="match status" value="1"/>
</dbReference>
<gene>
    <name evidence="6" type="ORF">GCM10023186_40920</name>
</gene>
<organism evidence="6 7">
    <name type="scientific">Hymenobacter koreensis</name>
    <dbReference type="NCBI Taxonomy" id="1084523"/>
    <lineage>
        <taxon>Bacteria</taxon>
        <taxon>Pseudomonadati</taxon>
        <taxon>Bacteroidota</taxon>
        <taxon>Cytophagia</taxon>
        <taxon>Cytophagales</taxon>
        <taxon>Hymenobacteraceae</taxon>
        <taxon>Hymenobacter</taxon>
    </lineage>
</organism>
<dbReference type="InterPro" id="IPR016035">
    <property type="entry name" value="Acyl_Trfase/lysoPLipase"/>
</dbReference>
<dbReference type="PANTHER" id="PTHR14226:SF29">
    <property type="entry name" value="NEUROPATHY TARGET ESTERASE SWS"/>
    <property type="match status" value="1"/>
</dbReference>
<accession>A0ABP8JIZ1</accession>
<evidence type="ECO:0000256" key="1">
    <source>
        <dbReference type="ARBA" id="ARBA00022801"/>
    </source>
</evidence>
<feature type="domain" description="PNPLA" evidence="5">
    <location>
        <begin position="3"/>
        <end position="199"/>
    </location>
</feature>
<dbReference type="PANTHER" id="PTHR14226">
    <property type="entry name" value="NEUROPATHY TARGET ESTERASE/SWISS CHEESE D.MELANOGASTER"/>
    <property type="match status" value="1"/>
</dbReference>
<dbReference type="Gene3D" id="3.40.1090.10">
    <property type="entry name" value="Cytosolic phospholipase A2 catalytic domain"/>
    <property type="match status" value="2"/>
</dbReference>
<dbReference type="Proteomes" id="UP001500454">
    <property type="component" value="Unassembled WGS sequence"/>
</dbReference>
<evidence type="ECO:0000256" key="4">
    <source>
        <dbReference type="PROSITE-ProRule" id="PRU01161"/>
    </source>
</evidence>
<keyword evidence="1 4" id="KW-0378">Hydrolase</keyword>
<feature type="short sequence motif" description="DGA/G" evidence="4">
    <location>
        <begin position="186"/>
        <end position="188"/>
    </location>
</feature>
<dbReference type="PROSITE" id="PS51635">
    <property type="entry name" value="PNPLA"/>
    <property type="match status" value="1"/>
</dbReference>
<comment type="caution">
    <text evidence="6">The sequence shown here is derived from an EMBL/GenBank/DDBJ whole genome shotgun (WGS) entry which is preliminary data.</text>
</comment>
<evidence type="ECO:0000313" key="7">
    <source>
        <dbReference type="Proteomes" id="UP001500454"/>
    </source>
</evidence>
<dbReference type="InterPro" id="IPR050301">
    <property type="entry name" value="NTE"/>
</dbReference>
<evidence type="ECO:0000313" key="6">
    <source>
        <dbReference type="EMBL" id="GAA4391528.1"/>
    </source>
</evidence>
<sequence length="747" mass="84413">MGLVFSGGGAKGLAYVGVLKVLEKNGIPIDYIVGTSMGSVVGALYSAGYSPTEIEKLVLDPEFQYWVSGKQSTDKTFNYITADPNPSALRVGLAIDSSFKTRVTPNLVNDVSLNFVLAKMLAPAGAISNYNFDKLFVPFRCLAAEVFTRKEVIQKEGSISDAVRNSMAVPLAFRPIRNPDGRYLFDGGIYNNFPVDVMRTEFKPDIIIGVNVGDVAYKKYPYGKDDQLLLGSIVFLGADVADTLSVGPNGIFIQPDLEGYGATDFARVKELIDLGTKAAEAKLPQMKRRIARRADTLELAARRLEFQGRAPQPRFDRVTVQGLENQQAAFVRRFFRRSSKMYTIDEIEEGYYRLSSDDFFRNIYPRIRYDQAAQGYVFSLDARQNNNLTGEVGFALATRPVDNFYFGIEYRFLKNFLYQAAASVNIGSFYNAAKGSFRINVPARVSYYIEPNIVYNEWNFQKTGGLLGRDVQSTQVRQQDLKAGVQIGVSPNYRSRMLLEAAWFTRQDEYANVNELVNTDKLDETDFVGYTGAVQFARNTLNRKQYATDGRRAVFTVRGVYGREQFMPGSTAQVRDVLESDRRWLQIRAFTEQFFPLKEGKQSWGYFAEIMVSGQPRFYNYRSSLTTAPVFAPLADSRTLFLENYRSARYVAGGLRFSQTLFGKLEWRSEGYLHVRHQPLRLGTDQRAERDSRFSLDRPRLTASTGFIYETPVGPLALHVIHYDDKAKNWGVFGHIGYLLYQARALE</sequence>
<feature type="active site" description="Nucleophile" evidence="4">
    <location>
        <position position="36"/>
    </location>
</feature>
<protein>
    <submittedName>
        <fullName evidence="6">Patatin-like phospholipase family protein</fullName>
    </submittedName>
</protein>
<keyword evidence="7" id="KW-1185">Reference proteome</keyword>
<dbReference type="Pfam" id="PF01734">
    <property type="entry name" value="Patatin"/>
    <property type="match status" value="1"/>
</dbReference>
<feature type="short sequence motif" description="GXGXXG" evidence="4">
    <location>
        <begin position="7"/>
        <end position="12"/>
    </location>
</feature>
<feature type="short sequence motif" description="GXSXG" evidence="4">
    <location>
        <begin position="34"/>
        <end position="38"/>
    </location>
</feature>
<feature type="active site" description="Proton acceptor" evidence="4">
    <location>
        <position position="186"/>
    </location>
</feature>
<reference evidence="7" key="1">
    <citation type="journal article" date="2019" name="Int. J. Syst. Evol. Microbiol.">
        <title>The Global Catalogue of Microorganisms (GCM) 10K type strain sequencing project: providing services to taxonomists for standard genome sequencing and annotation.</title>
        <authorList>
            <consortium name="The Broad Institute Genomics Platform"/>
            <consortium name="The Broad Institute Genome Sequencing Center for Infectious Disease"/>
            <person name="Wu L."/>
            <person name="Ma J."/>
        </authorList>
    </citation>
    <scope>NUCLEOTIDE SEQUENCE [LARGE SCALE GENOMIC DNA]</scope>
    <source>
        <strain evidence="7">JCM 17924</strain>
    </source>
</reference>
<evidence type="ECO:0000256" key="3">
    <source>
        <dbReference type="ARBA" id="ARBA00023098"/>
    </source>
</evidence>
<dbReference type="InterPro" id="IPR002641">
    <property type="entry name" value="PNPLA_dom"/>
</dbReference>
<keyword evidence="2 4" id="KW-0442">Lipid degradation</keyword>
<evidence type="ECO:0000259" key="5">
    <source>
        <dbReference type="PROSITE" id="PS51635"/>
    </source>
</evidence>
<dbReference type="SUPFAM" id="SSF52151">
    <property type="entry name" value="FabD/lysophospholipase-like"/>
    <property type="match status" value="1"/>
</dbReference>
<name>A0ABP8JIZ1_9BACT</name>